<dbReference type="SMART" id="SM00903">
    <property type="entry name" value="Flavin_Reduct"/>
    <property type="match status" value="1"/>
</dbReference>
<comment type="cofactor">
    <cofactor evidence="1">
        <name>FMN</name>
        <dbReference type="ChEBI" id="CHEBI:58210"/>
    </cofactor>
</comment>
<accession>A0A1E3Q7L1</accession>
<keyword evidence="7" id="KW-1185">Reference proteome</keyword>
<dbReference type="InterPro" id="IPR002563">
    <property type="entry name" value="Flavin_Rdtase-like_dom"/>
</dbReference>
<protein>
    <recommendedName>
        <fullName evidence="5">Flavin reductase like domain-containing protein</fullName>
    </recommendedName>
</protein>
<dbReference type="InterPro" id="IPR012349">
    <property type="entry name" value="Split_barrel_FMN-bd"/>
</dbReference>
<reference evidence="6 7" key="1">
    <citation type="journal article" date="2016" name="Proc. Natl. Acad. Sci. U.S.A.">
        <title>Comparative genomics of biotechnologically important yeasts.</title>
        <authorList>
            <person name="Riley R."/>
            <person name="Haridas S."/>
            <person name="Wolfe K.H."/>
            <person name="Lopes M.R."/>
            <person name="Hittinger C.T."/>
            <person name="Goeker M."/>
            <person name="Salamov A.A."/>
            <person name="Wisecaver J.H."/>
            <person name="Long T.M."/>
            <person name="Calvey C.H."/>
            <person name="Aerts A.L."/>
            <person name="Barry K.W."/>
            <person name="Choi C."/>
            <person name="Clum A."/>
            <person name="Coughlan A.Y."/>
            <person name="Deshpande S."/>
            <person name="Douglass A.P."/>
            <person name="Hanson S.J."/>
            <person name="Klenk H.-P."/>
            <person name="LaButti K.M."/>
            <person name="Lapidus A."/>
            <person name="Lindquist E.A."/>
            <person name="Lipzen A.M."/>
            <person name="Meier-Kolthoff J.P."/>
            <person name="Ohm R.A."/>
            <person name="Otillar R.P."/>
            <person name="Pangilinan J.L."/>
            <person name="Peng Y."/>
            <person name="Rokas A."/>
            <person name="Rosa C.A."/>
            <person name="Scheuner C."/>
            <person name="Sibirny A.A."/>
            <person name="Slot J.C."/>
            <person name="Stielow J.B."/>
            <person name="Sun H."/>
            <person name="Kurtzman C.P."/>
            <person name="Blackwell M."/>
            <person name="Grigoriev I.V."/>
            <person name="Jeffries T.W."/>
        </authorList>
    </citation>
    <scope>NUCLEOTIDE SEQUENCE [LARGE SCALE GENOMIC DNA]</scope>
    <source>
        <strain evidence="6 7">NRRL Y-11557</strain>
    </source>
</reference>
<dbReference type="Gene3D" id="2.30.110.10">
    <property type="entry name" value="Electron Transport, Fmn-binding Protein, Chain A"/>
    <property type="match status" value="1"/>
</dbReference>
<gene>
    <name evidence="6" type="ORF">LIPSTDRAFT_2714</name>
</gene>
<evidence type="ECO:0000256" key="3">
    <source>
        <dbReference type="ARBA" id="ARBA00022643"/>
    </source>
</evidence>
<keyword evidence="2" id="KW-0285">Flavoprotein</keyword>
<proteinExistence type="inferred from homology"/>
<dbReference type="SUPFAM" id="SSF50475">
    <property type="entry name" value="FMN-binding split barrel"/>
    <property type="match status" value="1"/>
</dbReference>
<evidence type="ECO:0000313" key="7">
    <source>
        <dbReference type="Proteomes" id="UP000094385"/>
    </source>
</evidence>
<evidence type="ECO:0000259" key="5">
    <source>
        <dbReference type="SMART" id="SM00903"/>
    </source>
</evidence>
<evidence type="ECO:0000256" key="1">
    <source>
        <dbReference type="ARBA" id="ARBA00001917"/>
    </source>
</evidence>
<evidence type="ECO:0000256" key="2">
    <source>
        <dbReference type="ARBA" id="ARBA00022630"/>
    </source>
</evidence>
<name>A0A1E3Q7L1_LIPST</name>
<comment type="similarity">
    <text evidence="4">Belongs to the flavoredoxin family.</text>
</comment>
<dbReference type="Proteomes" id="UP000094385">
    <property type="component" value="Unassembled WGS sequence"/>
</dbReference>
<feature type="domain" description="Flavin reductase like" evidence="5">
    <location>
        <begin position="77"/>
        <end position="233"/>
    </location>
</feature>
<evidence type="ECO:0000256" key="4">
    <source>
        <dbReference type="ARBA" id="ARBA00038054"/>
    </source>
</evidence>
<dbReference type="PANTHER" id="PTHR33798:SF5">
    <property type="entry name" value="FLAVIN REDUCTASE LIKE DOMAIN-CONTAINING PROTEIN"/>
    <property type="match status" value="1"/>
</dbReference>
<evidence type="ECO:0000313" key="6">
    <source>
        <dbReference type="EMBL" id="ODQ73484.1"/>
    </source>
</evidence>
<dbReference type="EMBL" id="KV454293">
    <property type="protein sequence ID" value="ODQ73484.1"/>
    <property type="molecule type" value="Genomic_DNA"/>
</dbReference>
<keyword evidence="3" id="KW-0288">FMN</keyword>
<dbReference type="PANTHER" id="PTHR33798">
    <property type="entry name" value="FLAVOPROTEIN OXYGENASE"/>
    <property type="match status" value="1"/>
</dbReference>
<dbReference type="STRING" id="675824.A0A1E3Q7L1"/>
<dbReference type="OrthoDB" id="10250990at2759"/>
<dbReference type="GO" id="GO:0010181">
    <property type="term" value="F:FMN binding"/>
    <property type="evidence" value="ECO:0007669"/>
    <property type="project" value="InterPro"/>
</dbReference>
<organism evidence="6 7">
    <name type="scientific">Lipomyces starkeyi NRRL Y-11557</name>
    <dbReference type="NCBI Taxonomy" id="675824"/>
    <lineage>
        <taxon>Eukaryota</taxon>
        <taxon>Fungi</taxon>
        <taxon>Dikarya</taxon>
        <taxon>Ascomycota</taxon>
        <taxon>Saccharomycotina</taxon>
        <taxon>Lipomycetes</taxon>
        <taxon>Lipomycetales</taxon>
        <taxon>Lipomycetaceae</taxon>
        <taxon>Lipomyces</taxon>
    </lineage>
</organism>
<dbReference type="AlphaFoldDB" id="A0A1E3Q7L1"/>
<sequence>MSGLDAARASIARYQKAHASRPAFDETKEWTLSKTVKPDWRPGDGASSAEWQTHAKIQIDPFEPGRTPNKNYKLLISAIVPRPIGFLSTISQDGTRANVAPFSYFELVATEPPTFIISVSGGLKDTVNNLVETNEGVLNVVSEWFIDAANYTAITSPPQVSEWDLAGLHQAPATKVRPPLVAESAFNIETKVVDVLDVKSPRSGAVVSRVFVLEGVHFHAREDVINDDRSSLDIAKLKPVGRIGGIAYCRVSDGFEIPRFDYAQQYEDDPAVRSIANQN</sequence>
<dbReference type="Pfam" id="PF01613">
    <property type="entry name" value="Flavin_Reduct"/>
    <property type="match status" value="1"/>
</dbReference>